<dbReference type="GeneID" id="86882819"/>
<dbReference type="EMBL" id="BBJU01000012">
    <property type="protein sequence ID" value="GAK70425.1"/>
    <property type="molecule type" value="Genomic_DNA"/>
</dbReference>
<sequence>MRNVAKTSRKFFGETFAVFGAALAVSAAVRSHRKPAGADLDALGIDRKAFDKVQL</sequence>
<gene>
    <name evidence="1" type="ORF">RRU01S_12_00080</name>
</gene>
<dbReference type="AlphaFoldDB" id="A0A081CUS9"/>
<evidence type="ECO:0000313" key="1">
    <source>
        <dbReference type="EMBL" id="GAK70425.1"/>
    </source>
</evidence>
<proteinExistence type="predicted"/>
<dbReference type="Proteomes" id="UP000028701">
    <property type="component" value="Unassembled WGS sequence"/>
</dbReference>
<protein>
    <submittedName>
        <fullName evidence="1">Uncharacterized protein</fullName>
    </submittedName>
</protein>
<organism evidence="1 2">
    <name type="scientific">Agrobacterium rubi TR3 = NBRC 13261</name>
    <dbReference type="NCBI Taxonomy" id="1368415"/>
    <lineage>
        <taxon>Bacteria</taxon>
        <taxon>Pseudomonadati</taxon>
        <taxon>Pseudomonadota</taxon>
        <taxon>Alphaproteobacteria</taxon>
        <taxon>Hyphomicrobiales</taxon>
        <taxon>Rhizobiaceae</taxon>
        <taxon>Rhizobium/Agrobacterium group</taxon>
        <taxon>Agrobacterium</taxon>
    </lineage>
</organism>
<evidence type="ECO:0000313" key="2">
    <source>
        <dbReference type="Proteomes" id="UP000028701"/>
    </source>
</evidence>
<dbReference type="eggNOG" id="ENOG5032G9T">
    <property type="taxonomic scope" value="Bacteria"/>
</dbReference>
<accession>A0A081CUS9</accession>
<reference evidence="1 2" key="1">
    <citation type="submission" date="2014-08" db="EMBL/GenBank/DDBJ databases">
        <title>Whole genome shotgun sequence of Rhizobium rubi NBRC 13261.</title>
        <authorList>
            <person name="Katano-Makiyama Y."/>
            <person name="Hosoyama A."/>
            <person name="Hashimoto M."/>
            <person name="Hosoyama Y."/>
            <person name="Noguchi M."/>
            <person name="Tsuchikane K."/>
            <person name="Uohara A."/>
            <person name="Ohji S."/>
            <person name="Ichikawa N."/>
            <person name="Kimura A."/>
            <person name="Yamazoe A."/>
            <person name="Fujita N."/>
        </authorList>
    </citation>
    <scope>NUCLEOTIDE SEQUENCE [LARGE SCALE GENOMIC DNA]</scope>
    <source>
        <strain evidence="1 2">NBRC 13261</strain>
    </source>
</reference>
<comment type="caution">
    <text evidence="1">The sequence shown here is derived from an EMBL/GenBank/DDBJ whole genome shotgun (WGS) entry which is preliminary data.</text>
</comment>
<dbReference type="RefSeq" id="WP_164470680.1">
    <property type="nucleotide sequence ID" value="NZ_BBJU01000012.1"/>
</dbReference>
<name>A0A081CUS9_9HYPH</name>